<dbReference type="GO" id="GO:0003676">
    <property type="term" value="F:nucleic acid binding"/>
    <property type="evidence" value="ECO:0007669"/>
    <property type="project" value="InterPro"/>
</dbReference>
<dbReference type="GO" id="GO:0008270">
    <property type="term" value="F:zinc ion binding"/>
    <property type="evidence" value="ECO:0007669"/>
    <property type="project" value="UniProtKB-KW"/>
</dbReference>
<protein>
    <recommendedName>
        <fullName evidence="2">CCHC-type domain-containing protein</fullName>
    </recommendedName>
</protein>
<organism evidence="3 4">
    <name type="scientific">Zingiber officinale</name>
    <name type="common">Ginger</name>
    <name type="synonym">Amomum zingiber</name>
    <dbReference type="NCBI Taxonomy" id="94328"/>
    <lineage>
        <taxon>Eukaryota</taxon>
        <taxon>Viridiplantae</taxon>
        <taxon>Streptophyta</taxon>
        <taxon>Embryophyta</taxon>
        <taxon>Tracheophyta</taxon>
        <taxon>Spermatophyta</taxon>
        <taxon>Magnoliopsida</taxon>
        <taxon>Liliopsida</taxon>
        <taxon>Zingiberales</taxon>
        <taxon>Zingiberaceae</taxon>
        <taxon>Zingiber</taxon>
    </lineage>
</organism>
<dbReference type="SMART" id="SM00343">
    <property type="entry name" value="ZnF_C2HC"/>
    <property type="match status" value="1"/>
</dbReference>
<dbReference type="Gene3D" id="4.10.60.10">
    <property type="entry name" value="Zinc finger, CCHC-type"/>
    <property type="match status" value="1"/>
</dbReference>
<accession>A0A8J5GXN3</accession>
<evidence type="ECO:0000256" key="1">
    <source>
        <dbReference type="PROSITE-ProRule" id="PRU00047"/>
    </source>
</evidence>
<dbReference type="AlphaFoldDB" id="A0A8J5GXN3"/>
<dbReference type="InterPro" id="IPR001878">
    <property type="entry name" value="Znf_CCHC"/>
</dbReference>
<dbReference type="SUPFAM" id="SSF57756">
    <property type="entry name" value="Retrovirus zinc finger-like domains"/>
    <property type="match status" value="1"/>
</dbReference>
<dbReference type="InterPro" id="IPR054722">
    <property type="entry name" value="PolX-like_BBD"/>
</dbReference>
<name>A0A8J5GXN3_ZINOF</name>
<dbReference type="Proteomes" id="UP000734854">
    <property type="component" value="Unassembled WGS sequence"/>
</dbReference>
<dbReference type="InterPro" id="IPR036875">
    <property type="entry name" value="Znf_CCHC_sf"/>
</dbReference>
<dbReference type="Pfam" id="PF14223">
    <property type="entry name" value="Retrotran_gag_2"/>
    <property type="match status" value="2"/>
</dbReference>
<dbReference type="Pfam" id="PF22936">
    <property type="entry name" value="Pol_BBD"/>
    <property type="match status" value="1"/>
</dbReference>
<dbReference type="EMBL" id="JACMSC010000009">
    <property type="protein sequence ID" value="KAG6508528.1"/>
    <property type="molecule type" value="Genomic_DNA"/>
</dbReference>
<evidence type="ECO:0000259" key="2">
    <source>
        <dbReference type="PROSITE" id="PS50158"/>
    </source>
</evidence>
<feature type="domain" description="CCHC-type" evidence="2">
    <location>
        <begin position="361"/>
        <end position="375"/>
    </location>
</feature>
<keyword evidence="4" id="KW-1185">Reference proteome</keyword>
<dbReference type="PANTHER" id="PTHR47592">
    <property type="entry name" value="PBF68 PROTEIN"/>
    <property type="match status" value="1"/>
</dbReference>
<evidence type="ECO:0000313" key="4">
    <source>
        <dbReference type="Proteomes" id="UP000734854"/>
    </source>
</evidence>
<proteinExistence type="predicted"/>
<dbReference type="PANTHER" id="PTHR47592:SF31">
    <property type="entry name" value="ZINC FINGER, CCHC-TYPE-RELATED"/>
    <property type="match status" value="1"/>
</dbReference>
<evidence type="ECO:0000313" key="3">
    <source>
        <dbReference type="EMBL" id="KAG6508528.1"/>
    </source>
</evidence>
<dbReference type="PROSITE" id="PS50158">
    <property type="entry name" value="ZF_CCHC"/>
    <property type="match status" value="1"/>
</dbReference>
<sequence>MEATDSKSVFGAFKLDRFDGTNFTRWKDKLFFLLTELGVAYLLLHDLPPIPAPTDKDTDEIRATRKKWEEDEVRCRGYILNALTDRLYDLFRSIKSPQEIWNALENKYTSEKQATGSKSVFGAFKLDRFDGTNFTRWKDKLFFLLTELGVAYLLLHDLPLIPAPTDKDTDEIRATRKKWEEDEVRCRGYILNALTDRLYDLFRSIKSPQEIWNALENKYTSEKQGTDRFLSMKFFEFRMIDNKSIMDQVDELLVLVSRLKDLKIEVSDPLQVATVIAKLPTTWNGYRKKLLHTSEDFTIDQLIKHIRIEEETRIRENKFAYESGSKVNNLESKKTKYSGKKRKFAETSPETFANKKKTKTCYFCGKKGHYKNECRFFKRLKVEGNVGQKTVSVFERPPSPDIVAMIADLKIGMITECNMATSEKSADWWYDSGASVHVCNERNLFKNYELATKEEKVLMGNHDTAIVLGKGTIEMQFTSGKKMILTNVLHVPDDKDTLVMECLN</sequence>
<keyword evidence="1" id="KW-0862">Zinc</keyword>
<gene>
    <name evidence="3" type="ORF">ZIOFF_033902</name>
</gene>
<keyword evidence="1" id="KW-0863">Zinc-finger</keyword>
<keyword evidence="1" id="KW-0479">Metal-binding</keyword>
<comment type="caution">
    <text evidence="3">The sequence shown here is derived from an EMBL/GenBank/DDBJ whole genome shotgun (WGS) entry which is preliminary data.</text>
</comment>
<reference evidence="3 4" key="1">
    <citation type="submission" date="2020-08" db="EMBL/GenBank/DDBJ databases">
        <title>Plant Genome Project.</title>
        <authorList>
            <person name="Zhang R.-G."/>
        </authorList>
    </citation>
    <scope>NUCLEOTIDE SEQUENCE [LARGE SCALE GENOMIC DNA]</scope>
    <source>
        <tissue evidence="3">Rhizome</tissue>
    </source>
</reference>